<dbReference type="PANTHER" id="PTHR36710:SF1">
    <property type="entry name" value="F14J9.2 PROTEIN"/>
    <property type="match status" value="1"/>
</dbReference>
<evidence type="ECO:0000313" key="5">
    <source>
        <dbReference type="Proteomes" id="UP000504609"/>
    </source>
</evidence>
<dbReference type="InterPro" id="IPR034086">
    <property type="entry name" value="PMEI_plant"/>
</dbReference>
<dbReference type="GeneID" id="111450827"/>
<dbReference type="GO" id="GO:0046910">
    <property type="term" value="F:pectinesterase inhibitor activity"/>
    <property type="evidence" value="ECO:0007669"/>
    <property type="project" value="InterPro"/>
</dbReference>
<protein>
    <submittedName>
        <fullName evidence="6">Uncharacterized protein LOC111450827</fullName>
    </submittedName>
</protein>
<dbReference type="SUPFAM" id="SSF101148">
    <property type="entry name" value="Plant invertase/pectin methylesterase inhibitor"/>
    <property type="match status" value="1"/>
</dbReference>
<dbReference type="SMART" id="SM00856">
    <property type="entry name" value="PMEI"/>
    <property type="match status" value="1"/>
</dbReference>
<gene>
    <name evidence="6" type="primary">LOC111450827</name>
</gene>
<keyword evidence="5" id="KW-1185">Reference proteome</keyword>
<dbReference type="RefSeq" id="XP_022946886.1">
    <property type="nucleotide sequence ID" value="XM_023091118.1"/>
</dbReference>
<proteinExistence type="inferred from homology"/>
<dbReference type="Pfam" id="PF04043">
    <property type="entry name" value="PMEI"/>
    <property type="match status" value="1"/>
</dbReference>
<evidence type="ECO:0000256" key="3">
    <source>
        <dbReference type="ARBA" id="ARBA00038471"/>
    </source>
</evidence>
<keyword evidence="1" id="KW-0732">Signal</keyword>
<comment type="similarity">
    <text evidence="3">Belongs to the PMEI family.</text>
</comment>
<name>A0A6J1G4V3_CUCMO</name>
<dbReference type="AlphaFoldDB" id="A0A6J1G4V3"/>
<keyword evidence="2" id="KW-1015">Disulfide bond</keyword>
<dbReference type="Proteomes" id="UP000504609">
    <property type="component" value="Unplaced"/>
</dbReference>
<dbReference type="KEGG" id="cmos:111450827"/>
<feature type="domain" description="Pectinesterase inhibitor" evidence="4">
    <location>
        <begin position="5"/>
        <end position="149"/>
    </location>
</feature>
<reference evidence="6" key="1">
    <citation type="submission" date="2025-08" db="UniProtKB">
        <authorList>
            <consortium name="RefSeq"/>
        </authorList>
    </citation>
    <scope>IDENTIFICATION</scope>
    <source>
        <tissue evidence="6">Young leaves</tissue>
    </source>
</reference>
<dbReference type="NCBIfam" id="TIGR01614">
    <property type="entry name" value="PME_inhib"/>
    <property type="match status" value="1"/>
</dbReference>
<dbReference type="Gene3D" id="1.20.140.40">
    <property type="entry name" value="Invertase/pectin methylesterase inhibitor family protein"/>
    <property type="match status" value="1"/>
</dbReference>
<dbReference type="InterPro" id="IPR035513">
    <property type="entry name" value="Invertase/methylesterase_inhib"/>
</dbReference>
<sequence>MADTETENKINNLCHEMEEFGFCSQTFHENLNGPTDDIGLTQIAIVEAQANASNTLRYIQELLPTIIDLKLKNDLIICENAYKTVDEALQEGIGLFLKRDYRGMLIAVKIAPRAQASCDMIFSTPLEKRGLLEERNREVRILVAMAIVCGSIIVS</sequence>
<evidence type="ECO:0000259" key="4">
    <source>
        <dbReference type="SMART" id="SM00856"/>
    </source>
</evidence>
<dbReference type="CDD" id="cd15797">
    <property type="entry name" value="PMEI"/>
    <property type="match status" value="1"/>
</dbReference>
<dbReference type="InterPro" id="IPR052421">
    <property type="entry name" value="PCW_Enzyme_Inhibitor"/>
</dbReference>
<organism evidence="5 6">
    <name type="scientific">Cucurbita moschata</name>
    <name type="common">Winter crookneck squash</name>
    <name type="synonym">Cucurbita pepo var. moschata</name>
    <dbReference type="NCBI Taxonomy" id="3662"/>
    <lineage>
        <taxon>Eukaryota</taxon>
        <taxon>Viridiplantae</taxon>
        <taxon>Streptophyta</taxon>
        <taxon>Embryophyta</taxon>
        <taxon>Tracheophyta</taxon>
        <taxon>Spermatophyta</taxon>
        <taxon>Magnoliopsida</taxon>
        <taxon>eudicotyledons</taxon>
        <taxon>Gunneridae</taxon>
        <taxon>Pentapetalae</taxon>
        <taxon>rosids</taxon>
        <taxon>fabids</taxon>
        <taxon>Cucurbitales</taxon>
        <taxon>Cucurbitaceae</taxon>
        <taxon>Cucurbiteae</taxon>
        <taxon>Cucurbita</taxon>
    </lineage>
</organism>
<evidence type="ECO:0000256" key="2">
    <source>
        <dbReference type="ARBA" id="ARBA00023157"/>
    </source>
</evidence>
<evidence type="ECO:0000256" key="1">
    <source>
        <dbReference type="ARBA" id="ARBA00022729"/>
    </source>
</evidence>
<dbReference type="PANTHER" id="PTHR36710">
    <property type="entry name" value="PECTINESTERASE INHIBITOR-LIKE"/>
    <property type="match status" value="1"/>
</dbReference>
<evidence type="ECO:0000313" key="6">
    <source>
        <dbReference type="RefSeq" id="XP_022946886.1"/>
    </source>
</evidence>
<accession>A0A6J1G4V3</accession>
<dbReference type="InterPro" id="IPR006501">
    <property type="entry name" value="Pectinesterase_inhib_dom"/>
</dbReference>